<organism evidence="2">
    <name type="scientific">Pseudo-nitzschia delicatissima</name>
    <dbReference type="NCBI Taxonomy" id="44447"/>
    <lineage>
        <taxon>Eukaryota</taxon>
        <taxon>Sar</taxon>
        <taxon>Stramenopiles</taxon>
        <taxon>Ochrophyta</taxon>
        <taxon>Bacillariophyta</taxon>
        <taxon>Bacillariophyceae</taxon>
        <taxon>Bacillariophycidae</taxon>
        <taxon>Bacillariales</taxon>
        <taxon>Bacillariaceae</taxon>
        <taxon>Pseudo-nitzschia</taxon>
    </lineage>
</organism>
<dbReference type="EMBL" id="HBFG01000516">
    <property type="protein sequence ID" value="CAD8728740.1"/>
    <property type="molecule type" value="Transcribed_RNA"/>
</dbReference>
<accession>A0A7S0T8I4</accession>
<sequence length="1131" mass="129962">MTQITMKKLRPNSTQSKLRSILNMFLPTSKLISFLSIWAVFSCLLGITTIENSIVRHSVSSDIAFSAPTLGKPLFRKCTTPESSSPWPFHKEEQYRRFPRTPSLPTSPVSTSLLNPHLKCGMGLRKKKEPGFLDFLFGADMEFPEYFETVVKQTIIQPILEQEGCHDMVVFGAALGPKYIKYMTDRMASIGDRVVDPESLLKLHGRCFFMFVEHDEKSSGAPTAKQLGHYWLIPLRKKYLHNDNDRRNVKLLKYMGHYAFLNYDVAGNPTSPSPRTIIWQDAKFFRSIFVDSMPRDYNTILRPNSQTFSPSASKHSPCLTAMGLPISVSTFGTSYEDNVSLGIGVSSYKRPRYKHHCKTIVDAVVKRPNVTDSIKALTQQCEMYMQYVYDEKQQMDALKGEDDSVSRSGDDDNEEETDSLNIGLIDTAFLVWNESTQQCRNFNAKLRCTMLDQLQCHSDRDQVLFPLVVHRLLTPQSDANDKDDYSLKATYYNAWKQKSFPVDKNWIPHAHDLDFVDRNFVDRNKIATDDIVDGGRDNIEQVYLRIRRSACHWYSFEHVPNQPLGERTCGHYIWLKDNLEQRHPSLAQELQIAVWSGLLAGNAHDSVALAKSKTTQSSLAIVRGHVDIIGAPFTANFHRCTSPEYDTVPWTFQEETWDAAEKKLSCGTSKERLSPFHQKLKETILDTRVKPLAMDELCADSILFGVDFEKQVETYLSIMEDPTAHGDRLWQGRNDCYFMFVLKENLPPQWRDFPSDATFSSPLFWGAHNQTVATGSASLLGTSHYWLVPIEREVLPYESMQRNSKLFKYSGQFFFPSTKNVVFQDVSLLERKYHDWHPIDYEEIHMREHESCLTMFSLPFIKSNLTVGNQNTTDIEIAEDFFPGHCKQLINNLDTLTSNGTLSGFSKDPESTASLVQQCDAYIQYVYKRELDTDILDQGLADTRFMSWNEDSKFCRDANAKLRCTILDQMHCHSAKDSLVVPFALYVSQIGRGSTTEYEYTKDDFDITRGLVNTNFTKRNHDLYFLENEHEDGVGFPVKRETVKIIRETHHWMNVSSCTDDASFRYKNNKQTCKWAGEKLKRCNWKKETKRVRHHCPQTCNLCSDNRLDATVAITMATPRKGSKVSWRRRN</sequence>
<protein>
    <recommendedName>
        <fullName evidence="3">ShKT domain-containing protein</fullName>
    </recommendedName>
</protein>
<evidence type="ECO:0000313" key="2">
    <source>
        <dbReference type="EMBL" id="CAD8728740.1"/>
    </source>
</evidence>
<name>A0A7S0T8I4_9STRA</name>
<reference evidence="2" key="1">
    <citation type="submission" date="2021-01" db="EMBL/GenBank/DDBJ databases">
        <authorList>
            <person name="Corre E."/>
            <person name="Pelletier E."/>
            <person name="Niang G."/>
            <person name="Scheremetjew M."/>
            <person name="Finn R."/>
            <person name="Kale V."/>
            <person name="Holt S."/>
            <person name="Cochrane G."/>
            <person name="Meng A."/>
            <person name="Brown T."/>
            <person name="Cohen L."/>
        </authorList>
    </citation>
    <scope>NUCLEOTIDE SEQUENCE</scope>
    <source>
        <strain evidence="2">B596</strain>
    </source>
</reference>
<evidence type="ECO:0000256" key="1">
    <source>
        <dbReference type="SAM" id="MobiDB-lite"/>
    </source>
</evidence>
<feature type="region of interest" description="Disordered" evidence="1">
    <location>
        <begin position="398"/>
        <end position="417"/>
    </location>
</feature>
<feature type="compositionally biased region" description="Basic and acidic residues" evidence="1">
    <location>
        <begin position="398"/>
        <end position="410"/>
    </location>
</feature>
<dbReference type="AlphaFoldDB" id="A0A7S0T8I4"/>
<gene>
    <name evidence="2" type="ORF">PDEL0327_LOCUS383</name>
</gene>
<proteinExistence type="predicted"/>
<evidence type="ECO:0008006" key="3">
    <source>
        <dbReference type="Google" id="ProtNLM"/>
    </source>
</evidence>